<comment type="caution">
    <text evidence="2">The sequence shown here is derived from an EMBL/GenBank/DDBJ whole genome shotgun (WGS) entry which is preliminary data.</text>
</comment>
<accession>A0A1Q5PS42</accession>
<gene>
    <name evidence="2" type="ORF">BM477_02345</name>
</gene>
<feature type="transmembrane region" description="Helical" evidence="1">
    <location>
        <begin position="75"/>
        <end position="101"/>
    </location>
</feature>
<protein>
    <submittedName>
        <fullName evidence="2">Uncharacterized protein</fullName>
    </submittedName>
</protein>
<sequence>MELQKSLDKDSKAWHDIDQLIHEEMSVFTRRNSERLGRKMDTGAIGAIVFVAIIGGGISYGLVTAAQYLTGFWSAFFWVITVAWTIFILLFVMVGGASTLYKTEEN</sequence>
<reference evidence="3" key="1">
    <citation type="submission" date="2016-11" db="EMBL/GenBank/DDBJ databases">
        <title>Actinomyces gypaetusis sp. nov. isolated from Gypaetus barbatus in Qinghai Tibet Plateau China.</title>
        <authorList>
            <person name="Meng X."/>
        </authorList>
    </citation>
    <scope>NUCLEOTIDE SEQUENCE [LARGE SCALE GENOMIC DNA]</scope>
    <source>
        <strain evidence="3">DSM 15383</strain>
    </source>
</reference>
<keyword evidence="1" id="KW-0812">Transmembrane</keyword>
<keyword evidence="1" id="KW-0472">Membrane</keyword>
<evidence type="ECO:0000313" key="3">
    <source>
        <dbReference type="Proteomes" id="UP000186465"/>
    </source>
</evidence>
<dbReference type="EMBL" id="MPDM01000002">
    <property type="protein sequence ID" value="OKL50252.1"/>
    <property type="molecule type" value="Genomic_DNA"/>
</dbReference>
<evidence type="ECO:0000256" key="1">
    <source>
        <dbReference type="SAM" id="Phobius"/>
    </source>
</evidence>
<name>A0A1Q5PS42_9ACTO</name>
<dbReference type="Proteomes" id="UP000186465">
    <property type="component" value="Unassembled WGS sequence"/>
</dbReference>
<dbReference type="RefSeq" id="WP_075361078.1">
    <property type="nucleotide sequence ID" value="NZ_MPDM01000002.1"/>
</dbReference>
<keyword evidence="1" id="KW-1133">Transmembrane helix</keyword>
<dbReference type="AlphaFoldDB" id="A0A1Q5PS42"/>
<evidence type="ECO:0000313" key="2">
    <source>
        <dbReference type="EMBL" id="OKL50252.1"/>
    </source>
</evidence>
<keyword evidence="3" id="KW-1185">Reference proteome</keyword>
<feature type="transmembrane region" description="Helical" evidence="1">
    <location>
        <begin position="43"/>
        <end position="63"/>
    </location>
</feature>
<organism evidence="2 3">
    <name type="scientific">Boudabousia marimammalium</name>
    <dbReference type="NCBI Taxonomy" id="156892"/>
    <lineage>
        <taxon>Bacteria</taxon>
        <taxon>Bacillati</taxon>
        <taxon>Actinomycetota</taxon>
        <taxon>Actinomycetes</taxon>
        <taxon>Actinomycetales</taxon>
        <taxon>Actinomycetaceae</taxon>
        <taxon>Boudabousia</taxon>
    </lineage>
</organism>
<proteinExistence type="predicted"/>